<accession>A0ABP9CXR6</accession>
<dbReference type="NCBIfam" id="NF038133">
    <property type="entry name" value="choice_anch_L"/>
    <property type="match status" value="1"/>
</dbReference>
<feature type="chain" id="PRO_5047398932" description="T9SS type B sorting domain-containing protein" evidence="1">
    <location>
        <begin position="21"/>
        <end position="1636"/>
    </location>
</feature>
<dbReference type="Proteomes" id="UP001501433">
    <property type="component" value="Unassembled WGS sequence"/>
</dbReference>
<dbReference type="InterPro" id="IPR026341">
    <property type="entry name" value="T9SS_type_B"/>
</dbReference>
<evidence type="ECO:0000313" key="2">
    <source>
        <dbReference type="EMBL" id="GAA4816764.1"/>
    </source>
</evidence>
<gene>
    <name evidence="2" type="ORF">GCM10023330_26630</name>
</gene>
<evidence type="ECO:0000256" key="1">
    <source>
        <dbReference type="SAM" id="SignalP"/>
    </source>
</evidence>
<organism evidence="2 3">
    <name type="scientific">Litoribaculum gwangyangense</name>
    <dbReference type="NCBI Taxonomy" id="1130722"/>
    <lineage>
        <taxon>Bacteria</taxon>
        <taxon>Pseudomonadati</taxon>
        <taxon>Bacteroidota</taxon>
        <taxon>Flavobacteriia</taxon>
        <taxon>Flavobacteriales</taxon>
        <taxon>Flavobacteriaceae</taxon>
        <taxon>Litoribaculum</taxon>
    </lineage>
</organism>
<keyword evidence="1" id="KW-0732">Signal</keyword>
<feature type="signal peptide" evidence="1">
    <location>
        <begin position="1"/>
        <end position="20"/>
    </location>
</feature>
<reference evidence="3" key="1">
    <citation type="journal article" date="2019" name="Int. J. Syst. Evol. Microbiol.">
        <title>The Global Catalogue of Microorganisms (GCM) 10K type strain sequencing project: providing services to taxonomists for standard genome sequencing and annotation.</title>
        <authorList>
            <consortium name="The Broad Institute Genomics Platform"/>
            <consortium name="The Broad Institute Genome Sequencing Center for Infectious Disease"/>
            <person name="Wu L."/>
            <person name="Ma J."/>
        </authorList>
    </citation>
    <scope>NUCLEOTIDE SEQUENCE [LARGE SCALE GENOMIC DNA]</scope>
    <source>
        <strain evidence="3">JCM 18325</strain>
    </source>
</reference>
<dbReference type="EMBL" id="BAABJW010000004">
    <property type="protein sequence ID" value="GAA4816764.1"/>
    <property type="molecule type" value="Genomic_DNA"/>
</dbReference>
<evidence type="ECO:0000313" key="3">
    <source>
        <dbReference type="Proteomes" id="UP001501433"/>
    </source>
</evidence>
<dbReference type="NCBIfam" id="TIGR04131">
    <property type="entry name" value="Bac_Flav_CTERM"/>
    <property type="match status" value="1"/>
</dbReference>
<protein>
    <recommendedName>
        <fullName evidence="4">T9SS type B sorting domain-containing protein</fullName>
    </recommendedName>
</protein>
<dbReference type="RefSeq" id="WP_345277630.1">
    <property type="nucleotide sequence ID" value="NZ_BAABJW010000004.1"/>
</dbReference>
<comment type="caution">
    <text evidence="2">The sequence shown here is derived from an EMBL/GenBank/DDBJ whole genome shotgun (WGS) entry which is preliminary data.</text>
</comment>
<name>A0ABP9CXR6_9FLAO</name>
<dbReference type="Pfam" id="PF13585">
    <property type="entry name" value="CHU_C"/>
    <property type="match status" value="1"/>
</dbReference>
<keyword evidence="3" id="KW-1185">Reference proteome</keyword>
<evidence type="ECO:0008006" key="4">
    <source>
        <dbReference type="Google" id="ProtNLM"/>
    </source>
</evidence>
<dbReference type="InterPro" id="IPR049804">
    <property type="entry name" value="Choice_anch_L"/>
</dbReference>
<proteinExistence type="predicted"/>
<sequence length="1636" mass="179822">MRFFYYILIICICSSNFAFSQQISVDDSVGLEALIQNNLVDGCVDISNISSSVNGNSTGLNSYAYFERAGSNFPFENGIMLSTGAAASGGNAVRTPTLSEGSSTWGTDPDLETALGITNTVNATSIEFDFVSISNQFQFNYLLASEEYFGINPCQFSDGFVFLIREAGTTNPYQNIALVPGTTTPVNTNTIHDEIFGVCAAENDQYFDGYNIGDTNYNGRTTVLTASGSIVPNVTYHIKLIIADQTDGTFDSAVFIEGDSFRILDLGPDIETCAGSVTLNADLQNPLASYAWYRNGILISGATNATFNAVQDGTYRVEVSVPVNGSNCLEEDEIIVVLNTEEPISAISNFELCDDSTDEIEIFDLSLKDSELIANIPFTNYDFSYHFSDADARSNTNPILTPIANTTNPQTIYVRIDDLDSNCYSYTTFNLIVNPIPNIVNPTPLEVCDTDDFPDGFAVIYLSEKNDEITNGNNNLFVTYHYNMLDANSGNNPIPIPYINSNSPTDLVYVRIVDTVTGCVTTTVLNVNVTISPIVNRDTQYLDACDRDLDGNATFDLTEVIDDILNGLTGVTTTFHISFADAETGDNIIADESNYQYTNAINEPGSATLYLRIVDNASGCYSIVPFEIHTNLLLTGTDTGDFALCDDNDDVNDTLLFDLFVVQNNIANDLPGTITVTFFETEADRDSNTNALDKSQLYPAVSPQVLYIRIDNGECIENTEITLLVNPILLFDNVVLPYCDNDDDGIASIDLHSLDDIITNGNINFTVTYFDNPTDADINNIANQLPPFYNNTNSIETLYARIESINSGCATVNPFQIEVLVAPSTTTPSDIIICDTTDGNPDGFSIINLNDKIPEIVPSTSGLQIDFFTSLDDANNNTNMIPTSNRDAYNTNTQTIYIRIEDIVSGTGCYAIEFFEAIINTSPVIPSGIEFKVCEDDGDSFADFLLVENDPAILNGQTGKEVYYFEDPIDATNGNLANAIDKNSLYQNISSPQTIYVRVENTTDPSCFNTSSIIIQVAPDPIYDPIIDYLVCDDDSNDGRNEFDLAAKAEEIKLTSPDELNISFHLNPIDAGNNSNPLPATYTNVTNPQSLYVRIESDDSLCYIVEELGINIIATPDITEVTAPLIECDADYDGFTTFDLTTADFQILDRVQSNLSVNYFENLSDINPNDGRDNTNEIPNPTAFISNTQTVYIKVVNLLTGCYSINSLDLIVNLPPPINTIGTIEICDNETDTYNLSLINALVVDDTSSVNISFHNAFNDADDNLSPLNNIYNYTLNNHTIYIRVSDISTGCHITTSFNLQINPNPVSNTPFDLIDCDDDFDGFLDFNLLSQNSAILGSLSPLDYTITYYSDINDANTKTNPLSLTHSGFNEEIIFARLENNNTGCFDVTQFTIYVNPLPIIPIDDFVPLCINDLPLIIDAYTGNPDDTYLWSTGATTSQIQLDNPNQIGDYFVTATTPNSNSNDCSYTKNFTVIESENANINFTTKVDFADPNSITIDISGIGDYVFILDDGEPQTSNVFENVTYGLHIITIRDLNGCKDVTTEVVVIDIPKFFTPNNDAIFDTWHIVGISEIPGTIVYIYNRYGKLLKTLPHTSVGWDGTFNGQNMPSDDYWFVANVIQNGESFEVKGHFALKR</sequence>